<feature type="compositionally biased region" description="Low complexity" evidence="1">
    <location>
        <begin position="555"/>
        <end position="565"/>
    </location>
</feature>
<protein>
    <submittedName>
        <fullName evidence="2">Uncharacterized protein</fullName>
    </submittedName>
</protein>
<accession>A0A640KAD6</accession>
<name>A0A640KAD6_LEITA</name>
<proteinExistence type="predicted"/>
<evidence type="ECO:0000256" key="1">
    <source>
        <dbReference type="SAM" id="MobiDB-lite"/>
    </source>
</evidence>
<evidence type="ECO:0000313" key="2">
    <source>
        <dbReference type="EMBL" id="GET86352.1"/>
    </source>
</evidence>
<keyword evidence="3" id="KW-1185">Reference proteome</keyword>
<gene>
    <name evidence="2" type="ORF">LtaPh_0909700</name>
</gene>
<comment type="caution">
    <text evidence="2">The sequence shown here is derived from an EMBL/GenBank/DDBJ whole genome shotgun (WGS) entry which is preliminary data.</text>
</comment>
<evidence type="ECO:0000313" key="3">
    <source>
        <dbReference type="Proteomes" id="UP000419144"/>
    </source>
</evidence>
<reference evidence="2" key="1">
    <citation type="submission" date="2019-11" db="EMBL/GenBank/DDBJ databases">
        <title>Leishmania tarentolae CDS.</title>
        <authorList>
            <person name="Goto Y."/>
            <person name="Yamagishi J."/>
        </authorList>
    </citation>
    <scope>NUCLEOTIDE SEQUENCE [LARGE SCALE GENOMIC DNA]</scope>
    <source>
        <strain evidence="2">Parrot Tar II</strain>
    </source>
</reference>
<dbReference type="Proteomes" id="UP000419144">
    <property type="component" value="Unassembled WGS sequence"/>
</dbReference>
<dbReference type="OrthoDB" id="273533at2759"/>
<dbReference type="AlphaFoldDB" id="A0A640KAD6"/>
<feature type="region of interest" description="Disordered" evidence="1">
    <location>
        <begin position="552"/>
        <end position="573"/>
    </location>
</feature>
<dbReference type="VEuPathDB" id="TriTrypDB:LtaPh_0909700"/>
<dbReference type="EMBL" id="BLBS01000010">
    <property type="protein sequence ID" value="GET86352.1"/>
    <property type="molecule type" value="Genomic_DNA"/>
</dbReference>
<organism evidence="2 3">
    <name type="scientific">Leishmania tarentolae</name>
    <name type="common">Sauroleishmania tarentolae</name>
    <dbReference type="NCBI Taxonomy" id="5689"/>
    <lineage>
        <taxon>Eukaryota</taxon>
        <taxon>Discoba</taxon>
        <taxon>Euglenozoa</taxon>
        <taxon>Kinetoplastea</taxon>
        <taxon>Metakinetoplastina</taxon>
        <taxon>Trypanosomatida</taxon>
        <taxon>Trypanosomatidae</taxon>
        <taxon>Leishmaniinae</taxon>
        <taxon>Leishmania</taxon>
        <taxon>lizard Leishmania</taxon>
    </lineage>
</organism>
<sequence length="708" mass="72570">MVSVSASRGGGSDGSAGLHAGHPISRIATLRCSGTDTVTVVCAGGSCVSVQPAPQWLTGSLASSGAVAGGHGGLNSATSMTASSPLGVANYVAGDSLGVVGQEAGKGGYALLAAVQQWSAEHLHEFRDGVALMISEPAAAETPSHASPLSPEQCVTLSAGAVTCLSATSLPGTADMAVAVVGTTVGTVALLLIEGSRAVYKVAECSLREWSSGSITAQDAIVDVAFSLDPAGRPEFVSAASAGCVVVVDVQLLYRPYGKRGHSTDEEVEDTATDAPAAEMNKAEWHQAAELWSNSALRPKAVEALERSNAQLVRRTCSDVFTCSFVEADVVRILAPQRLQAAVAIDVALVVVLSSGALHYVERVVEGGSVRLLAEYHRQRLTKGAAFASHASSERQGEGSATANDLSADGASLHLLTGSRAVPHVVYRYRLSSYRIQACQDGGQSASSGRGNYGMATLALPSATESVTHVCDAHLHFSEKDAACHVLLAGMQRVPVGKGSYMPLASRVGSLGHAQLQPHHQHSGVTGCRSLGWWAIVQNAVLPRQTFDRSALERQTPPHQQQTPHGHAFSPYSPNPGALPFTVHVQSNTMALPSGLGTCPASALASPATSSPATAGVAVAGGVGAAGLGQGNGFAAALMLTDVLVLASGQELYVGDLRDVPRSAKTLPVLRPLRSFGSVVEGMTAGPHMDARAVLVATGARVAPVSLV</sequence>